<accession>A0ABP9RT59</accession>
<dbReference type="InterPro" id="IPR013783">
    <property type="entry name" value="Ig-like_fold"/>
</dbReference>
<dbReference type="RefSeq" id="WP_345630053.1">
    <property type="nucleotide sequence ID" value="NZ_BAABJQ010000007.1"/>
</dbReference>
<keyword evidence="1" id="KW-0326">Glycosidase</keyword>
<reference evidence="5" key="1">
    <citation type="journal article" date="2019" name="Int. J. Syst. Evol. Microbiol.">
        <title>The Global Catalogue of Microorganisms (GCM) 10K type strain sequencing project: providing services to taxonomists for standard genome sequencing and annotation.</title>
        <authorList>
            <consortium name="The Broad Institute Genomics Platform"/>
            <consortium name="The Broad Institute Genome Sequencing Center for Infectious Disease"/>
            <person name="Wu L."/>
            <person name="Ma J."/>
        </authorList>
    </citation>
    <scope>NUCLEOTIDE SEQUENCE [LARGE SCALE GENOMIC DNA]</scope>
    <source>
        <strain evidence="5">JCM 18304</strain>
    </source>
</reference>
<dbReference type="PANTHER" id="PTHR35580">
    <property type="entry name" value="CELL SURFACE GLYCOPROTEIN (S-LAYER PROTEIN)-LIKE PROTEIN"/>
    <property type="match status" value="1"/>
</dbReference>
<feature type="domain" description="Fibronectin type-III" evidence="3">
    <location>
        <begin position="738"/>
        <end position="833"/>
    </location>
</feature>
<keyword evidence="2" id="KW-0624">Polysaccharide degradation</keyword>
<dbReference type="InterPro" id="IPR057708">
    <property type="entry name" value="DUF7948"/>
</dbReference>
<dbReference type="InterPro" id="IPR011042">
    <property type="entry name" value="6-blade_b-propeller_TolB-like"/>
</dbReference>
<dbReference type="Gene3D" id="2.60.40.10">
    <property type="entry name" value="Immunoglobulins"/>
    <property type="match status" value="2"/>
</dbReference>
<protein>
    <recommendedName>
        <fullName evidence="3">Fibronectin type-III domain-containing protein</fullName>
    </recommendedName>
</protein>
<dbReference type="Proteomes" id="UP001501570">
    <property type="component" value="Unassembled WGS sequence"/>
</dbReference>
<dbReference type="InterPro" id="IPR036116">
    <property type="entry name" value="FN3_sf"/>
</dbReference>
<dbReference type="Pfam" id="PF25778">
    <property type="entry name" value="DUF7948"/>
    <property type="match status" value="1"/>
</dbReference>
<dbReference type="SUPFAM" id="SSF49265">
    <property type="entry name" value="Fibronectin type III"/>
    <property type="match status" value="1"/>
</dbReference>
<dbReference type="InterPro" id="IPR003961">
    <property type="entry name" value="FN3_dom"/>
</dbReference>
<sequence length="933" mass="95251">MGAVAALVGAAVAVQVGILSSAGPAARAGGPAKPAQQQVGEAYGHLPLSFVENQGQSDGQVRYLASGPRYGFYFTSTSLVMSMLGPDGDRGVNLALNFVGGNADASVGAAEQTPATVNYLRGDASAGSQVGLPTFGQVVYRQLWPGVTMAINGRDGVLKYEFRVAPGARVDDIKLAYRGTDGDLATDSSGDLLIDTAIGALHDSAPVSYQVVGGRRVPVNSGYRLTGAGSAQSYGFSVGRYDPTRELVIDPGVEYSTLLGGAGNQNGAAIAVDASGDAYVTGFTQSSTFPTTPGAFDRTGSANDDLDAFVSKLNPTGTGLVYSTFLGGSNFEWGRDIALDAAGDVYVAGQTKSSNFPTTSGAFDRTFNVANCPRCGVDQYDAFVTKLNPSGSKLVYSTFLGGTDIDDILALAVDGSGQAYVAGQTVSHDFPTTSGAFDTTNDGGYDAFVTKLNAQGSRLAYSTLLGGNDNELPGGIAVDAAGDVVVGGSTRSLDYPTTAGALQRTHSGGDSQNLFEGFITKLNPAGSALVYSTFLGGTKQESVGHIALDPQGDVYLGGSTMSPEFPTTPGAFDTTFNGPFESFVAKLNPSGSALLYSTFLGGAGADVGAVNPDGSVWLAGSTSSPDSFVTADAWDSQFNGGTTDAYVAELDPAGSALTYATFLGGADSDGATDLALGPNGDVYLTGSTRSADFPTTAGAFDRVFSADPNLLGADAWIAKLAVGPDAPTPPVQLPAPAAPTIVGPANATTVALPVTLRWAPGTGGRADAASYTIQIDDTPSFGTPLTLSADVTGTEFTTGDLPAGMSFWRVRALSADGTPSLWSQVRSVIVPSAPPPPAAPAPGTASLLSPAAGGRVSQPFTFDWSDVTGAAWYRIDVSDDPNFGSLVWAATTTPSQLATNSLPNDSNLFWRVRAFNSDGVGGDYSAVRTVSVN</sequence>
<proteinExistence type="predicted"/>
<comment type="caution">
    <text evidence="4">The sequence shown here is derived from an EMBL/GenBank/DDBJ whole genome shotgun (WGS) entry which is preliminary data.</text>
</comment>
<gene>
    <name evidence="4" type="ORF">GCM10023322_30340</name>
</gene>
<keyword evidence="1" id="KW-0378">Hydrolase</keyword>
<evidence type="ECO:0000256" key="2">
    <source>
        <dbReference type="ARBA" id="ARBA00023326"/>
    </source>
</evidence>
<keyword evidence="5" id="KW-1185">Reference proteome</keyword>
<dbReference type="EMBL" id="BAABJQ010000007">
    <property type="protein sequence ID" value="GAA5185716.1"/>
    <property type="molecule type" value="Genomic_DNA"/>
</dbReference>
<name>A0ABP9RT59_9ACTN</name>
<evidence type="ECO:0000313" key="5">
    <source>
        <dbReference type="Proteomes" id="UP001501570"/>
    </source>
</evidence>
<dbReference type="InterPro" id="IPR052918">
    <property type="entry name" value="Motility_Chemotaxis_Reg"/>
</dbReference>
<dbReference type="PROSITE" id="PS50853">
    <property type="entry name" value="FN3"/>
    <property type="match status" value="1"/>
</dbReference>
<dbReference type="SUPFAM" id="SSF101898">
    <property type="entry name" value="NHL repeat"/>
    <property type="match status" value="1"/>
</dbReference>
<organism evidence="4 5">
    <name type="scientific">Rugosimonospora acidiphila</name>
    <dbReference type="NCBI Taxonomy" id="556531"/>
    <lineage>
        <taxon>Bacteria</taxon>
        <taxon>Bacillati</taxon>
        <taxon>Actinomycetota</taxon>
        <taxon>Actinomycetes</taxon>
        <taxon>Micromonosporales</taxon>
        <taxon>Micromonosporaceae</taxon>
        <taxon>Rugosimonospora</taxon>
    </lineage>
</organism>
<dbReference type="Pfam" id="PF06739">
    <property type="entry name" value="SBBP"/>
    <property type="match status" value="1"/>
</dbReference>
<evidence type="ECO:0000256" key="1">
    <source>
        <dbReference type="ARBA" id="ARBA00023295"/>
    </source>
</evidence>
<evidence type="ECO:0000259" key="3">
    <source>
        <dbReference type="PROSITE" id="PS50853"/>
    </source>
</evidence>
<dbReference type="Gene3D" id="2.120.10.30">
    <property type="entry name" value="TolB, C-terminal domain"/>
    <property type="match status" value="1"/>
</dbReference>
<keyword evidence="2" id="KW-0119">Carbohydrate metabolism</keyword>
<evidence type="ECO:0000313" key="4">
    <source>
        <dbReference type="EMBL" id="GAA5185716.1"/>
    </source>
</evidence>
<dbReference type="InterPro" id="IPR010620">
    <property type="entry name" value="SBBP_repeat"/>
</dbReference>
<dbReference type="CDD" id="cd00063">
    <property type="entry name" value="FN3"/>
    <property type="match status" value="1"/>
</dbReference>
<dbReference type="PANTHER" id="PTHR35580:SF1">
    <property type="entry name" value="PHYTASE-LIKE DOMAIN-CONTAINING PROTEIN"/>
    <property type="match status" value="1"/>
</dbReference>